<feature type="compositionally biased region" description="Polar residues" evidence="1">
    <location>
        <begin position="24"/>
        <end position="36"/>
    </location>
</feature>
<feature type="domain" description="Myb-like" evidence="2">
    <location>
        <begin position="37"/>
        <end position="97"/>
    </location>
</feature>
<dbReference type="GeneID" id="18812853"/>
<proteinExistence type="predicted"/>
<evidence type="ECO:0000259" key="2">
    <source>
        <dbReference type="PROSITE" id="PS50090"/>
    </source>
</evidence>
<accession>F8P477</accession>
<dbReference type="Proteomes" id="UP000008064">
    <property type="component" value="Unassembled WGS sequence"/>
</dbReference>
<dbReference type="EMBL" id="GL945437">
    <property type="protein sequence ID" value="EGO22325.1"/>
    <property type="molecule type" value="Genomic_DNA"/>
</dbReference>
<dbReference type="AlphaFoldDB" id="F8P477"/>
<dbReference type="KEGG" id="sla:SERLADRAFT_409865"/>
<reference evidence="3" key="1">
    <citation type="submission" date="2011-04" db="EMBL/GenBank/DDBJ databases">
        <title>Evolution of plant cell wall degrading machinery underlies the functional diversity of forest fungi.</title>
        <authorList>
            <consortium name="US DOE Joint Genome Institute (JGI-PGF)"/>
            <person name="Eastwood D.C."/>
            <person name="Floudas D."/>
            <person name="Binder M."/>
            <person name="Majcherczyk A."/>
            <person name="Schneider P."/>
            <person name="Aerts A."/>
            <person name="Asiegbu F.O."/>
            <person name="Baker S.E."/>
            <person name="Barry K."/>
            <person name="Bendiksby M."/>
            <person name="Blumentritt M."/>
            <person name="Coutinho P.M."/>
            <person name="Cullen D."/>
            <person name="Cullen D."/>
            <person name="Gathman A."/>
            <person name="Goodell B."/>
            <person name="Henrissat B."/>
            <person name="Ihrmark K."/>
            <person name="Kauserud H."/>
            <person name="Kohler A."/>
            <person name="LaButti K."/>
            <person name="Lapidus A."/>
            <person name="Lavin J.L."/>
            <person name="Lee Y.-H."/>
            <person name="Lindquist E."/>
            <person name="Lilly W."/>
            <person name="Lucas S."/>
            <person name="Morin E."/>
            <person name="Murat C."/>
            <person name="Oguiza J.A."/>
            <person name="Park J."/>
            <person name="Pisabarro A.G."/>
            <person name="Riley R."/>
            <person name="Rosling A."/>
            <person name="Salamov A."/>
            <person name="Schmidt O."/>
            <person name="Schmutz J."/>
            <person name="Skrede I."/>
            <person name="Stenlid J."/>
            <person name="Wiebenga A."/>
            <person name="Xie X."/>
            <person name="Kues U."/>
            <person name="Hibbett D.S."/>
            <person name="Hoffmeister D."/>
            <person name="Hogberg N."/>
            <person name="Martin F."/>
            <person name="Grigoriev I.V."/>
            <person name="Watkinson S.C."/>
        </authorList>
    </citation>
    <scope>NUCLEOTIDE SEQUENCE</scope>
    <source>
        <strain evidence="3">S7.9</strain>
    </source>
</reference>
<gene>
    <name evidence="3" type="ORF">SERLADRAFT_409865</name>
</gene>
<dbReference type="Gene3D" id="1.10.10.60">
    <property type="entry name" value="Homeodomain-like"/>
    <property type="match status" value="1"/>
</dbReference>
<evidence type="ECO:0000256" key="1">
    <source>
        <dbReference type="SAM" id="MobiDB-lite"/>
    </source>
</evidence>
<sequence>MNPNVQPDQGASDDVIDVEEDSSTGPQDSSGNSNTIWTDTETQALIQFITKNRAEGGDSLNFKPQFWPKVALHLARLLTRGPAKSATACNSKWGRLCTKYNLVKPILSGIPWDDALGLNILDKGEVVWKELIALISRQKHPVAKGFRKRGWVHFTAMHAALGSAPAKGSNIFCVPKVPKQPKVTKASKQQPRTSQSTLPATVPPTPPPNTATPNKILSPAPVAAAPDKIHLSMSGVTSPTTINSDVPNNVNHWLGGLLSPTSVCAPPGLSVTSLASKRSARDAALSDGDGDDGATIISCSKSAEIIPIMKDFNSKLDIGIPPTAFLPNAPAQTPIIEKSPTLSTIAPSTIVHSTTSQPSTSTFNIPQGHMSAQPDNVHHGSAITFMLQNDTYLGVDSSIRLTRLFEQDMVAVDTYLSLLESNKFCRAYVRAKLE</sequence>
<feature type="compositionally biased region" description="Pro residues" evidence="1">
    <location>
        <begin position="201"/>
        <end position="210"/>
    </location>
</feature>
<dbReference type="OrthoDB" id="2688093at2759"/>
<organism>
    <name type="scientific">Serpula lacrymans var. lacrymans (strain S7.9)</name>
    <name type="common">Dry rot fungus</name>
    <dbReference type="NCBI Taxonomy" id="578457"/>
    <lineage>
        <taxon>Eukaryota</taxon>
        <taxon>Fungi</taxon>
        <taxon>Dikarya</taxon>
        <taxon>Basidiomycota</taxon>
        <taxon>Agaricomycotina</taxon>
        <taxon>Agaricomycetes</taxon>
        <taxon>Agaricomycetidae</taxon>
        <taxon>Boletales</taxon>
        <taxon>Coniophorineae</taxon>
        <taxon>Serpulaceae</taxon>
        <taxon>Serpula</taxon>
    </lineage>
</organism>
<evidence type="ECO:0000313" key="3">
    <source>
        <dbReference type="EMBL" id="EGO22325.1"/>
    </source>
</evidence>
<dbReference type="InterPro" id="IPR001005">
    <property type="entry name" value="SANT/Myb"/>
</dbReference>
<dbReference type="InterPro" id="IPR044822">
    <property type="entry name" value="Myb_DNA-bind_4"/>
</dbReference>
<feature type="compositionally biased region" description="Polar residues" evidence="1">
    <location>
        <begin position="186"/>
        <end position="198"/>
    </location>
</feature>
<protein>
    <recommendedName>
        <fullName evidence="2">Myb-like domain-containing protein</fullName>
    </recommendedName>
</protein>
<dbReference type="HOGENOM" id="CLU_051727_0_0_1"/>
<dbReference type="PROSITE" id="PS50090">
    <property type="entry name" value="MYB_LIKE"/>
    <property type="match status" value="1"/>
</dbReference>
<dbReference type="RefSeq" id="XP_007320863.1">
    <property type="nucleotide sequence ID" value="XM_007320801.1"/>
</dbReference>
<feature type="region of interest" description="Disordered" evidence="1">
    <location>
        <begin position="181"/>
        <end position="218"/>
    </location>
</feature>
<feature type="region of interest" description="Disordered" evidence="1">
    <location>
        <begin position="1"/>
        <end position="36"/>
    </location>
</feature>
<dbReference type="Pfam" id="PF13837">
    <property type="entry name" value="Myb_DNA-bind_4"/>
    <property type="match status" value="1"/>
</dbReference>
<name>F8P477_SERL9</name>